<dbReference type="NCBIfam" id="TIGR00762">
    <property type="entry name" value="DegV"/>
    <property type="match status" value="1"/>
</dbReference>
<evidence type="ECO:0008006" key="4">
    <source>
        <dbReference type="Google" id="ProtNLM"/>
    </source>
</evidence>
<reference evidence="2 3" key="1">
    <citation type="submission" date="2021-04" db="EMBL/GenBank/DDBJ databases">
        <title>Draft genome sequence of Paenibacillus cisolokensis, LC2-13A.</title>
        <authorList>
            <person name="Uke A."/>
            <person name="Chhe C."/>
            <person name="Baramee S."/>
            <person name="Kosugi A."/>
        </authorList>
    </citation>
    <scope>NUCLEOTIDE SEQUENCE [LARGE SCALE GENOMIC DNA]</scope>
    <source>
        <strain evidence="2 3">LC2-13A</strain>
    </source>
</reference>
<accession>A0ABQ4NBQ0</accession>
<gene>
    <name evidence="2" type="ORF">PACILC2_42190</name>
</gene>
<dbReference type="InterPro" id="IPR050270">
    <property type="entry name" value="DegV_domain_contain"/>
</dbReference>
<dbReference type="PANTHER" id="PTHR33434">
    <property type="entry name" value="DEGV DOMAIN-CONTAINING PROTEIN DR_1986-RELATED"/>
    <property type="match status" value="1"/>
</dbReference>
<dbReference type="Pfam" id="PF02645">
    <property type="entry name" value="DegV"/>
    <property type="match status" value="1"/>
</dbReference>
<proteinExistence type="predicted"/>
<keyword evidence="1" id="KW-0446">Lipid-binding</keyword>
<evidence type="ECO:0000256" key="1">
    <source>
        <dbReference type="ARBA" id="ARBA00023121"/>
    </source>
</evidence>
<dbReference type="PROSITE" id="PS51482">
    <property type="entry name" value="DEGV"/>
    <property type="match status" value="1"/>
</dbReference>
<dbReference type="SUPFAM" id="SSF82549">
    <property type="entry name" value="DAK1/DegV-like"/>
    <property type="match status" value="1"/>
</dbReference>
<dbReference type="InterPro" id="IPR003797">
    <property type="entry name" value="DegV"/>
</dbReference>
<keyword evidence="3" id="KW-1185">Reference proteome</keyword>
<name>A0ABQ4NBQ0_9BACL</name>
<dbReference type="Gene3D" id="3.40.50.10170">
    <property type="match status" value="1"/>
</dbReference>
<evidence type="ECO:0000313" key="3">
    <source>
        <dbReference type="Proteomes" id="UP000680304"/>
    </source>
</evidence>
<sequence>MTVRIVTDSTADIPREVRERLRIEMVPLKVLFGQASYLDAVDLDADSFYAKLAEAPSLPTTSQPSPTEFSEVYERILREDPGASIISIHLASVLSGTYQSAVLAASMLEEEADITVYDSKSASYGIGTVVVAAAEMAAAGRSKEEILAEIEEIHNRLRLYFLVDTLEYLQKGGRIGKASAVLGSLLNIKPILSLDRDGGVMAVDKVRGQKKAIQRIVDLLRQDYEGKAVDVTMAWTTSRDTADQLLEQLRPHFDIRKVHYTTIGAVIGTHVGPGTSAVFMNGARET</sequence>
<evidence type="ECO:0000313" key="2">
    <source>
        <dbReference type="EMBL" id="GIQ65651.1"/>
    </source>
</evidence>
<comment type="caution">
    <text evidence="2">The sequence shown here is derived from an EMBL/GenBank/DDBJ whole genome shotgun (WGS) entry which is preliminary data.</text>
</comment>
<organism evidence="2 3">
    <name type="scientific">Paenibacillus cisolokensis</name>
    <dbReference type="NCBI Taxonomy" id="1658519"/>
    <lineage>
        <taxon>Bacteria</taxon>
        <taxon>Bacillati</taxon>
        <taxon>Bacillota</taxon>
        <taxon>Bacilli</taxon>
        <taxon>Bacillales</taxon>
        <taxon>Paenibacillaceae</taxon>
        <taxon>Paenibacillus</taxon>
    </lineage>
</organism>
<dbReference type="InterPro" id="IPR043168">
    <property type="entry name" value="DegV_C"/>
</dbReference>
<dbReference type="EMBL" id="BOVJ01000143">
    <property type="protein sequence ID" value="GIQ65651.1"/>
    <property type="molecule type" value="Genomic_DNA"/>
</dbReference>
<protein>
    <recommendedName>
        <fullName evidence="4">DegV family protein</fullName>
    </recommendedName>
</protein>
<dbReference type="Gene3D" id="3.30.1180.10">
    <property type="match status" value="1"/>
</dbReference>
<dbReference type="Proteomes" id="UP000680304">
    <property type="component" value="Unassembled WGS sequence"/>
</dbReference>
<dbReference type="PANTHER" id="PTHR33434:SF2">
    <property type="entry name" value="FATTY ACID-BINDING PROTEIN TM_1468"/>
    <property type="match status" value="1"/>
</dbReference>
<dbReference type="RefSeq" id="WP_213530142.1">
    <property type="nucleotide sequence ID" value="NZ_BOVJ01000143.1"/>
</dbReference>